<comment type="caution">
    <text evidence="1">The sequence shown here is derived from an EMBL/GenBank/DDBJ whole genome shotgun (WGS) entry which is preliminary data.</text>
</comment>
<sequence length="301" mass="34556">MLPSTLTWLPEEQWRSAADAHRARATRFGEPFTERRMKRQKHPVEDFLFTYYTQKPGQLYRWHPGPGVVLAGAGAEERANWKFYLEVVHPETGERGYTVDLESFAHTRTDAIRFANVILAGAVTRPGNFACFGLHEWAMVYKSAENGIRHEYLPLRLGAEGTDAVVEEHRIRCTHFDAFRFYTPEAVPLNALQPTRETQRDLEQPGCLHANMDLYKWAYKLTPAVPSDLVMDCFELAWDIRSMDMQASPYDLSDWGQEPIRIETPAGKSEYVRLQKDFADRAQELRARLLAVAQSLPLPQT</sequence>
<proteinExistence type="predicted"/>
<gene>
    <name evidence="1" type="ORF">FQ154_08515</name>
</gene>
<dbReference type="EMBL" id="VOBL01000007">
    <property type="protein sequence ID" value="KAA0977338.1"/>
    <property type="molecule type" value="Genomic_DNA"/>
</dbReference>
<dbReference type="AlphaFoldDB" id="A0A5B0EF78"/>
<reference evidence="1 2" key="1">
    <citation type="submission" date="2019-07" db="EMBL/GenBank/DDBJ databases">
        <title>Analysis of the biochemical properties, biological activity and biotechnological potential of siderophores and biosurfactants produced by Antarctic psychrotolerant bacteria.</title>
        <authorList>
            <person name="Styczynski M."/>
            <person name="Krucon T."/>
            <person name="Decewicz P."/>
            <person name="Dziewit L."/>
        </authorList>
    </citation>
    <scope>NUCLEOTIDE SEQUENCE [LARGE SCALE GENOMIC DNA]</scope>
    <source>
        <strain evidence="1 2">ANT_H27</strain>
    </source>
</reference>
<dbReference type="OrthoDB" id="9790578at2"/>
<accession>A0A5B0EF78</accession>
<dbReference type="RefSeq" id="WP_149619382.1">
    <property type="nucleotide sequence ID" value="NZ_JBITUG010000003.1"/>
</dbReference>
<dbReference type="Proteomes" id="UP000323856">
    <property type="component" value="Unassembled WGS sequence"/>
</dbReference>
<protein>
    <submittedName>
        <fullName evidence="1">3-methyladenine DNA glycosylase</fullName>
    </submittedName>
</protein>
<organism evidence="1 2">
    <name type="scientific">Paeniglutamicibacter gangotriensis</name>
    <dbReference type="NCBI Taxonomy" id="254787"/>
    <lineage>
        <taxon>Bacteria</taxon>
        <taxon>Bacillati</taxon>
        <taxon>Actinomycetota</taxon>
        <taxon>Actinomycetes</taxon>
        <taxon>Micrococcales</taxon>
        <taxon>Micrococcaceae</taxon>
        <taxon>Paeniglutamicibacter</taxon>
    </lineage>
</organism>
<evidence type="ECO:0000313" key="1">
    <source>
        <dbReference type="EMBL" id="KAA0977338.1"/>
    </source>
</evidence>
<evidence type="ECO:0000313" key="2">
    <source>
        <dbReference type="Proteomes" id="UP000323856"/>
    </source>
</evidence>
<name>A0A5B0EF78_9MICC</name>